<dbReference type="PANTHER" id="PTHR22993">
    <property type="entry name" value="FORMAMIDOPYRIMIDINE-DNA GLYCOSYLASE"/>
    <property type="match status" value="1"/>
</dbReference>
<name>A0A368BPF4_9GAMM</name>
<gene>
    <name evidence="23" type="ORF">DBW97_00140</name>
</gene>
<keyword evidence="11 23" id="KW-0378">Hydrolase</keyword>
<evidence type="ECO:0000256" key="7">
    <source>
        <dbReference type="ARBA" id="ARBA00016240"/>
    </source>
</evidence>
<dbReference type="EMBL" id="QOPD01000001">
    <property type="protein sequence ID" value="RCL39170.1"/>
    <property type="molecule type" value="Genomic_DNA"/>
</dbReference>
<keyword evidence="17 23" id="KW-0326">Glycosidase</keyword>
<keyword evidence="8" id="KW-0479">Metal-binding</keyword>
<evidence type="ECO:0000313" key="24">
    <source>
        <dbReference type="Proteomes" id="UP000252147"/>
    </source>
</evidence>
<dbReference type="Proteomes" id="UP000252147">
    <property type="component" value="Unassembled WGS sequence"/>
</dbReference>
<keyword evidence="12" id="KW-0862">Zinc</keyword>
<evidence type="ECO:0000256" key="14">
    <source>
        <dbReference type="ARBA" id="ARBA00023204"/>
    </source>
</evidence>
<dbReference type="InterPro" id="IPR035937">
    <property type="entry name" value="FPG_N"/>
</dbReference>
<dbReference type="FunFam" id="1.10.8.50:FF:000003">
    <property type="entry name" value="Formamidopyrimidine-DNA glycosylase"/>
    <property type="match status" value="1"/>
</dbReference>
<dbReference type="EC" id="3.2.2.23" evidence="5"/>
<evidence type="ECO:0000256" key="13">
    <source>
        <dbReference type="ARBA" id="ARBA00023125"/>
    </source>
</evidence>
<keyword evidence="16" id="KW-0511">Multifunctional enzyme</keyword>
<organism evidence="23 24">
    <name type="scientific">SAR86 cluster bacterium</name>
    <dbReference type="NCBI Taxonomy" id="2030880"/>
    <lineage>
        <taxon>Bacteria</taxon>
        <taxon>Pseudomonadati</taxon>
        <taxon>Pseudomonadota</taxon>
        <taxon>Gammaproteobacteria</taxon>
        <taxon>SAR86 cluster</taxon>
    </lineage>
</organism>
<dbReference type="GO" id="GO:0006284">
    <property type="term" value="P:base-excision repair"/>
    <property type="evidence" value="ECO:0007669"/>
    <property type="project" value="InterPro"/>
</dbReference>
<evidence type="ECO:0000256" key="17">
    <source>
        <dbReference type="ARBA" id="ARBA00023295"/>
    </source>
</evidence>
<dbReference type="Gene3D" id="1.10.8.50">
    <property type="match status" value="1"/>
</dbReference>
<evidence type="ECO:0000256" key="11">
    <source>
        <dbReference type="ARBA" id="ARBA00022801"/>
    </source>
</evidence>
<dbReference type="SMART" id="SM00898">
    <property type="entry name" value="Fapy_DNA_glyco"/>
    <property type="match status" value="1"/>
</dbReference>
<evidence type="ECO:0000256" key="20">
    <source>
        <dbReference type="PROSITE-ProRule" id="PRU00391"/>
    </source>
</evidence>
<dbReference type="SUPFAM" id="SSF57716">
    <property type="entry name" value="Glucocorticoid receptor-like (DNA-binding domain)"/>
    <property type="match status" value="1"/>
</dbReference>
<dbReference type="SMART" id="SM01232">
    <property type="entry name" value="H2TH"/>
    <property type="match status" value="1"/>
</dbReference>
<keyword evidence="15 23" id="KW-0456">Lyase</keyword>
<dbReference type="NCBIfam" id="TIGR00577">
    <property type="entry name" value="fpg"/>
    <property type="match status" value="1"/>
</dbReference>
<proteinExistence type="inferred from homology"/>
<dbReference type="InterPro" id="IPR015886">
    <property type="entry name" value="H2TH_FPG"/>
</dbReference>
<evidence type="ECO:0000256" key="19">
    <source>
        <dbReference type="ARBA" id="ARBA00044632"/>
    </source>
</evidence>
<evidence type="ECO:0000256" key="12">
    <source>
        <dbReference type="ARBA" id="ARBA00022833"/>
    </source>
</evidence>
<evidence type="ECO:0000313" key="23">
    <source>
        <dbReference type="EMBL" id="RCL39170.1"/>
    </source>
</evidence>
<keyword evidence="9" id="KW-0227">DNA damage</keyword>
<feature type="domain" description="Formamidopyrimidine-DNA glycosylase catalytic" evidence="22">
    <location>
        <begin position="2"/>
        <end position="113"/>
    </location>
</feature>
<evidence type="ECO:0000256" key="5">
    <source>
        <dbReference type="ARBA" id="ARBA00012024"/>
    </source>
</evidence>
<keyword evidence="13" id="KW-0238">DNA-binding</keyword>
<evidence type="ECO:0000256" key="3">
    <source>
        <dbReference type="ARBA" id="ARBA00009409"/>
    </source>
</evidence>
<evidence type="ECO:0000256" key="18">
    <source>
        <dbReference type="ARBA" id="ARBA00030638"/>
    </source>
</evidence>
<evidence type="ECO:0000256" key="8">
    <source>
        <dbReference type="ARBA" id="ARBA00022723"/>
    </source>
</evidence>
<feature type="domain" description="FPG-type" evidence="21">
    <location>
        <begin position="236"/>
        <end position="270"/>
    </location>
</feature>
<dbReference type="InterPro" id="IPR000214">
    <property type="entry name" value="Znf_DNA_glyclase/AP_lyase"/>
</dbReference>
<comment type="similarity">
    <text evidence="3">Belongs to the FPG family.</text>
</comment>
<dbReference type="InterPro" id="IPR012319">
    <property type="entry name" value="FPG_cat"/>
</dbReference>
<evidence type="ECO:0000256" key="1">
    <source>
        <dbReference type="ARBA" id="ARBA00001668"/>
    </source>
</evidence>
<sequence length="270" mass="30637">MPELPEVETTKRGVEPYLLNNRITKCWHSGLSLRVPFDSSKFYLIKNDLITGIERIAKYIVLNFESKNRLVIHLGMTGNLRVSKFLKKVKHDHIVMNLENGNYLIYNDPRRFGLVSILANEEQFAMLDNNADDPFSAKMTPKLLLSKIENKNTTIKAILLNNKIISGIGNIYACEVLFRSGISPFTLGKDIDLEQCKKILKNAKKILNSAIKSGGTTLKDYFNAEAKPGYFKIKLKVYDREGEECAACKSLIARSIQNNRSTFHCLNCQN</sequence>
<evidence type="ECO:0000259" key="22">
    <source>
        <dbReference type="PROSITE" id="PS51068"/>
    </source>
</evidence>
<evidence type="ECO:0000259" key="21">
    <source>
        <dbReference type="PROSITE" id="PS51066"/>
    </source>
</evidence>
<comment type="caution">
    <text evidence="23">The sequence shown here is derived from an EMBL/GenBank/DDBJ whole genome shotgun (WGS) entry which is preliminary data.</text>
</comment>
<protein>
    <recommendedName>
        <fullName evidence="7">Formamidopyrimidine-DNA glycosylase</fullName>
        <ecNumber evidence="5">3.2.2.23</ecNumber>
        <ecNumber evidence="6">4.2.99.18</ecNumber>
    </recommendedName>
    <alternativeName>
        <fullName evidence="18">DNA-(apurinic or apyrimidinic site) lyase MutM</fullName>
    </alternativeName>
</protein>
<evidence type="ECO:0000256" key="6">
    <source>
        <dbReference type="ARBA" id="ARBA00012720"/>
    </source>
</evidence>
<dbReference type="GO" id="GO:0008270">
    <property type="term" value="F:zinc ion binding"/>
    <property type="evidence" value="ECO:0007669"/>
    <property type="project" value="UniProtKB-KW"/>
</dbReference>
<dbReference type="GO" id="GO:0034039">
    <property type="term" value="F:8-oxo-7,8-dihydroguanine DNA N-glycosylase activity"/>
    <property type="evidence" value="ECO:0007669"/>
    <property type="project" value="TreeGrafter"/>
</dbReference>
<dbReference type="PANTHER" id="PTHR22993:SF9">
    <property type="entry name" value="FORMAMIDOPYRIMIDINE-DNA GLYCOSYLASE"/>
    <property type="match status" value="1"/>
</dbReference>
<comment type="subunit">
    <text evidence="4">Monomer.</text>
</comment>
<dbReference type="GO" id="GO:0003684">
    <property type="term" value="F:damaged DNA binding"/>
    <property type="evidence" value="ECO:0007669"/>
    <property type="project" value="InterPro"/>
</dbReference>
<comment type="catalytic activity">
    <reaction evidence="19">
        <text>2'-deoxyribonucleotide-(2'-deoxyribose 5'-phosphate)-2'-deoxyribonucleotide-DNA = a 3'-end 2'-deoxyribonucleotide-(2,3-dehydro-2,3-deoxyribose 5'-phosphate)-DNA + a 5'-end 5'-phospho-2'-deoxyribonucleoside-DNA + H(+)</text>
        <dbReference type="Rhea" id="RHEA:66592"/>
        <dbReference type="Rhea" id="RHEA-COMP:13180"/>
        <dbReference type="Rhea" id="RHEA-COMP:16897"/>
        <dbReference type="Rhea" id="RHEA-COMP:17067"/>
        <dbReference type="ChEBI" id="CHEBI:15378"/>
        <dbReference type="ChEBI" id="CHEBI:136412"/>
        <dbReference type="ChEBI" id="CHEBI:157695"/>
        <dbReference type="ChEBI" id="CHEBI:167181"/>
        <dbReference type="EC" id="4.2.99.18"/>
    </reaction>
</comment>
<evidence type="ECO:0000256" key="10">
    <source>
        <dbReference type="ARBA" id="ARBA00022771"/>
    </source>
</evidence>
<dbReference type="CDD" id="cd08966">
    <property type="entry name" value="EcFpg-like_N"/>
    <property type="match status" value="1"/>
</dbReference>
<keyword evidence="14" id="KW-0234">DNA repair</keyword>
<evidence type="ECO:0000256" key="9">
    <source>
        <dbReference type="ARBA" id="ARBA00022763"/>
    </source>
</evidence>
<dbReference type="AlphaFoldDB" id="A0A368BPF4"/>
<dbReference type="Pfam" id="PF01149">
    <property type="entry name" value="Fapy_DNA_glyco"/>
    <property type="match status" value="1"/>
</dbReference>
<dbReference type="Pfam" id="PF06831">
    <property type="entry name" value="H2TH"/>
    <property type="match status" value="1"/>
</dbReference>
<dbReference type="InterPro" id="IPR010979">
    <property type="entry name" value="Ribosomal_uS13-like_H2TH"/>
</dbReference>
<dbReference type="PROSITE" id="PS51068">
    <property type="entry name" value="FPG_CAT"/>
    <property type="match status" value="1"/>
</dbReference>
<dbReference type="NCBIfam" id="NF002211">
    <property type="entry name" value="PRK01103.1"/>
    <property type="match status" value="1"/>
</dbReference>
<dbReference type="PROSITE" id="PS51066">
    <property type="entry name" value="ZF_FPG_2"/>
    <property type="match status" value="1"/>
</dbReference>
<keyword evidence="10 20" id="KW-0863">Zinc-finger</keyword>
<dbReference type="Gene3D" id="3.20.190.10">
    <property type="entry name" value="MutM-like, N-terminal"/>
    <property type="match status" value="1"/>
</dbReference>
<evidence type="ECO:0000256" key="4">
    <source>
        <dbReference type="ARBA" id="ARBA00011245"/>
    </source>
</evidence>
<evidence type="ECO:0000256" key="16">
    <source>
        <dbReference type="ARBA" id="ARBA00023268"/>
    </source>
</evidence>
<dbReference type="SUPFAM" id="SSF81624">
    <property type="entry name" value="N-terminal domain of MutM-like DNA repair proteins"/>
    <property type="match status" value="1"/>
</dbReference>
<evidence type="ECO:0000256" key="15">
    <source>
        <dbReference type="ARBA" id="ARBA00023239"/>
    </source>
</evidence>
<reference evidence="23 24" key="1">
    <citation type="journal article" date="2018" name="Microbiome">
        <title>Fine metagenomic profile of the Mediterranean stratified and mixed water columns revealed by assembly and recruitment.</title>
        <authorList>
            <person name="Haro-Moreno J.M."/>
            <person name="Lopez-Perez M."/>
            <person name="De La Torre J.R."/>
            <person name="Picazo A."/>
            <person name="Camacho A."/>
            <person name="Rodriguez-Valera F."/>
        </authorList>
    </citation>
    <scope>NUCLEOTIDE SEQUENCE [LARGE SCALE GENOMIC DNA]</scope>
    <source>
        <strain evidence="23">MED-G83</strain>
    </source>
</reference>
<accession>A0A368BPF4</accession>
<comment type="cofactor">
    <cofactor evidence="2">
        <name>Zn(2+)</name>
        <dbReference type="ChEBI" id="CHEBI:29105"/>
    </cofactor>
</comment>
<dbReference type="EC" id="4.2.99.18" evidence="6"/>
<dbReference type="SUPFAM" id="SSF46946">
    <property type="entry name" value="S13-like H2TH domain"/>
    <property type="match status" value="1"/>
</dbReference>
<comment type="catalytic activity">
    <reaction evidence="1">
        <text>Hydrolysis of DNA containing ring-opened 7-methylguanine residues, releasing 2,6-diamino-4-hydroxy-5-(N-methyl)formamidopyrimidine.</text>
        <dbReference type="EC" id="3.2.2.23"/>
    </reaction>
</comment>
<dbReference type="GO" id="GO:0140078">
    <property type="term" value="F:class I DNA-(apurinic or apyrimidinic site) endonuclease activity"/>
    <property type="evidence" value="ECO:0007669"/>
    <property type="project" value="UniProtKB-EC"/>
</dbReference>
<dbReference type="InterPro" id="IPR020629">
    <property type="entry name" value="FPG_Glyclase"/>
</dbReference>
<evidence type="ECO:0000256" key="2">
    <source>
        <dbReference type="ARBA" id="ARBA00001947"/>
    </source>
</evidence>